<dbReference type="Proteomes" id="UP000031512">
    <property type="component" value="Unassembled WGS sequence"/>
</dbReference>
<organism evidence="2 3">
    <name type="scientific">Theileria equi strain WA</name>
    <dbReference type="NCBI Taxonomy" id="1537102"/>
    <lineage>
        <taxon>Eukaryota</taxon>
        <taxon>Sar</taxon>
        <taxon>Alveolata</taxon>
        <taxon>Apicomplexa</taxon>
        <taxon>Aconoidasida</taxon>
        <taxon>Piroplasmida</taxon>
        <taxon>Theileriidae</taxon>
        <taxon>Theileria</taxon>
    </lineage>
</organism>
<keyword evidence="1" id="KW-0812">Transmembrane</keyword>
<dbReference type="EMBL" id="ACOU01000004">
    <property type="protein sequence ID" value="EKX72766.1"/>
    <property type="molecule type" value="Genomic_DNA"/>
</dbReference>
<comment type="caution">
    <text evidence="2">The sequence shown here is derived from an EMBL/GenBank/DDBJ whole genome shotgun (WGS) entry which is preliminary data.</text>
</comment>
<dbReference type="RefSeq" id="XP_004832218.1">
    <property type="nucleotide sequence ID" value="XM_004832161.1"/>
</dbReference>
<dbReference type="VEuPathDB" id="PiroplasmaDB:BEWA_013250"/>
<evidence type="ECO:0000256" key="1">
    <source>
        <dbReference type="SAM" id="Phobius"/>
    </source>
</evidence>
<keyword evidence="1" id="KW-0472">Membrane</keyword>
<name>L1LBS6_THEEQ</name>
<keyword evidence="1" id="KW-1133">Transmembrane helix</keyword>
<dbReference type="GeneID" id="15804401"/>
<evidence type="ECO:0000313" key="3">
    <source>
        <dbReference type="Proteomes" id="UP000031512"/>
    </source>
</evidence>
<evidence type="ECO:0000313" key="2">
    <source>
        <dbReference type="EMBL" id="EKX72766.1"/>
    </source>
</evidence>
<keyword evidence="3" id="KW-1185">Reference proteome</keyword>
<reference evidence="2 3" key="1">
    <citation type="journal article" date="2012" name="BMC Genomics">
        <title>Comparative genomic analysis and phylogenetic position of Theileria equi.</title>
        <authorList>
            <person name="Kappmeyer L.S."/>
            <person name="Thiagarajan M."/>
            <person name="Herndon D.R."/>
            <person name="Ramsay J.D."/>
            <person name="Caler E."/>
            <person name="Djikeng A."/>
            <person name="Gillespie J.J."/>
            <person name="Lau A.O."/>
            <person name="Roalson E.H."/>
            <person name="Silva J.C."/>
            <person name="Silva M.G."/>
            <person name="Suarez C.E."/>
            <person name="Ueti M.W."/>
            <person name="Nene V.M."/>
            <person name="Mealey R.H."/>
            <person name="Knowles D.P."/>
            <person name="Brayton K.A."/>
        </authorList>
    </citation>
    <scope>NUCLEOTIDE SEQUENCE [LARGE SCALE GENOMIC DNA]</scope>
    <source>
        <strain evidence="2 3">WA</strain>
    </source>
</reference>
<accession>L1LBS6</accession>
<sequence length="964" mass="106904">MGGYNSVLIDVKRHRGYGGRAYYKWGKTSYQCSYSGKTIDLSEERRDTLPGYKITKHKKTAGKYYSLYQGATEFHGFHKLEEYSEVYAYFWEGDDDYKRPLIIQLGSGSEYYTSAKDSTTWSRDFSITSDTLLTRLDQENCKKNEAHVMDISKEEEGLYKCPLSVCNKKIVTLSFEKPVPYAHSLKLVGSSITRFENKGTVQNGLPFPRKVDSFYMYLDLKENKDTLLIYVDPIGMKRYWQGYTGPKWYRRDFYDKNTWSEVSGDKKPSSPYDSKKILRILLEYIQLNQPEIEKVQRLEEPGFQDSTPVGHPYFILEKTNRFEYADYGDTYPVFPTDITVGSSVTPYEFDVVVCNRGTPNHEVTVDCNLTNINGDELVTDMYTGPMEHEQITPNVGITNIVFSDSSSEILSSKEVAENIESTGPVTITVPYIDQSGGQYSSPGLEGKPSNGIYRGYSGSPSTTYGGDAVYESYTTVEHEERGCIASDLEDVEESHSNYALFETRAPTQVTDLRTTPVELSFSQPGKYIVKLEGTLPQSGGESSTDVVDSRFSDSPLVTSGLGILVEEDYNTMEHTTHGHAVDHESYDTVDYDEYRATAPCVEIDETEYRPNVLDSTIEHIRHSGVQGSPISDVPKGYFDPPPITSTVQGTPVAEMAEDAIDAEIVKEHLSVQGSSISDTPTTVYLEPALPHTGVDGHPIATAKSHGGTKALALDSSTDPTLLTGVYGRTIQSKGGEPLLQHIQSEGSIPSASIDPQPPVPTGVNGVPIDTTVIVGESPDVIITFDSSPVDLVYDSHLVVGGSNSYQSTEETEPNLYYVEERFDSIIPESIQLDVSHISIDDAKVVDIYIDSLFKTEQKLTETNSLIVESAIAGALGLQALRLVLEATLVPTLVFAEHIFKSAADGILPKEPCPAVTPILPVCVADPSITCCWWWYLLWVIIVLLVIILVCVLCRRSIKVLIIKV</sequence>
<gene>
    <name evidence="2" type="ORF">BEWA_013250</name>
</gene>
<protein>
    <submittedName>
        <fullName evidence="2">Uncharacterized protein</fullName>
    </submittedName>
</protein>
<dbReference type="KEGG" id="beq:BEWA_013250"/>
<feature type="transmembrane region" description="Helical" evidence="1">
    <location>
        <begin position="932"/>
        <end position="953"/>
    </location>
</feature>
<proteinExistence type="predicted"/>
<dbReference type="AlphaFoldDB" id="L1LBS6"/>